<reference evidence="2" key="1">
    <citation type="journal article" date="2014" name="Int. J. Syst. Evol. Microbiol.">
        <title>Complete genome sequence of Corynebacterium casei LMG S-19264T (=DSM 44701T), isolated from a smear-ripened cheese.</title>
        <authorList>
            <consortium name="US DOE Joint Genome Institute (JGI-PGF)"/>
            <person name="Walter F."/>
            <person name="Albersmeier A."/>
            <person name="Kalinowski J."/>
            <person name="Ruckert C."/>
        </authorList>
    </citation>
    <scope>NUCLEOTIDE SEQUENCE</scope>
    <source>
        <strain evidence="2">CGMCC 1.15425</strain>
    </source>
</reference>
<evidence type="ECO:0000313" key="3">
    <source>
        <dbReference type="Proteomes" id="UP000627715"/>
    </source>
</evidence>
<dbReference type="Proteomes" id="UP000627715">
    <property type="component" value="Unassembled WGS sequence"/>
</dbReference>
<dbReference type="EMBL" id="BMIY01000004">
    <property type="protein sequence ID" value="GGG54746.1"/>
    <property type="molecule type" value="Genomic_DNA"/>
</dbReference>
<proteinExistence type="predicted"/>
<dbReference type="InterPro" id="IPR027463">
    <property type="entry name" value="AcrB_DN_DC_subdom"/>
</dbReference>
<keyword evidence="1" id="KW-1133">Transmembrane helix</keyword>
<sequence length="1058" mass="115464">MTYLKAAVSRARTTLSIFVVIILVGFASYRAIPVELNPDVTVPVIITTIIHPGISPEDAERLLVRPTEIELKDVEGITQTRAFANEGAATVITEFDVEMDPDIAMQDIRTAVDRAQARYPANTEEPIMQEVSAATMPVVQIAIGGEGVSERVRLQIAQELQREIENLTEILSADMIGAREELLEIIVDPAKLETYGVSNQQVIQAVTNNNRLIPAGTLNTGSGSFSVKVPGLIETADDLYELPIAATAQGTLVLSDLAEVRRTFKDAERYAYANEQAAISLNVQKRKGANLIDAMDQIDVIVQELRQRIPPAVTISYLNNTIPLVIEQNSGLQGNMATAMALVMVVVVAAVGMRSGILVAMAVPFSFFFAFIIISLLGFTYNFMVIFGLLLGLGMLIDGAIVMVEFADRKMAEGFSRVDAFQESVSRMFWPILASTGTTLAAFLPMLFWPGVSGEFMGYLPATVFAVLVGSLLYALLFAPTIGSMLGKPTSRIQSKSAASDSSDERPEEARGIVGIYARVLKAAVHSPALVTLGSVLSLVVIVAAYGTFGRGVEFFTAVEPAQTQVQIFTRGNYSPEEIRDIMLDVQDRIAEVGYYKSIVTQSGAGRSIGGGQGAAPDLVGTIFLEFTDRRTRDLNGFEVEDAYREAISDIPGVRAEIATPEQGPPVGKELQLELYGENLDGLISTAREIRDHIENEMTGLIDIDDTTPVPGIEWEITVDRARAAMSGANMNEIGTAVQLLTTGVFMGDYRPDDSEEEVEIRARYPREYRGIEQIDNIRINTQGGGLVPISSFIQREPRPSVSSIQRVDGSRVVYVRANPAPGEVTSNKVAELQQWLDQNPMPPGVEYRFRGANEEQEESFAFLLVAFGLSMSLMAILLVTQFNSYYQTILILSSVLLSTAGVLLGLLLTNQTFSVILTGVGIVSLAGIIVNNNIVLIDTFNYLRNRHRDWDIRDVIIQTGVQRLRPVFLTTFTTGCGLLPLAMHVSVDLIGAEVEVGGPITSQWVQLANAIVFGLTFATILTLIVTPAMLALPEQMRRHRDRIRRMLPGRKTPQPSM</sequence>
<keyword evidence="1" id="KW-0472">Membrane</keyword>
<feature type="transmembrane region" description="Helical" evidence="1">
    <location>
        <begin position="332"/>
        <end position="351"/>
    </location>
</feature>
<dbReference type="Gene3D" id="1.20.1640.10">
    <property type="entry name" value="Multidrug efflux transporter AcrB transmembrane domain"/>
    <property type="match status" value="2"/>
</dbReference>
<name>A0A917GRT4_9GAMM</name>
<dbReference type="Gene3D" id="3.30.2090.10">
    <property type="entry name" value="Multidrug efflux transporter AcrB TolC docking domain, DN and DC subdomains"/>
    <property type="match status" value="2"/>
</dbReference>
<dbReference type="InterPro" id="IPR001036">
    <property type="entry name" value="Acrflvin-R"/>
</dbReference>
<feature type="transmembrane region" description="Helical" evidence="1">
    <location>
        <begin position="916"/>
        <end position="944"/>
    </location>
</feature>
<dbReference type="PANTHER" id="PTHR32063">
    <property type="match status" value="1"/>
</dbReference>
<evidence type="ECO:0000313" key="2">
    <source>
        <dbReference type="EMBL" id="GGG54746.1"/>
    </source>
</evidence>
<dbReference type="PRINTS" id="PR00702">
    <property type="entry name" value="ACRIFLAVINRP"/>
</dbReference>
<comment type="caution">
    <text evidence="2">The sequence shown here is derived from an EMBL/GenBank/DDBJ whole genome shotgun (WGS) entry which is preliminary data.</text>
</comment>
<keyword evidence="3" id="KW-1185">Reference proteome</keyword>
<dbReference type="SUPFAM" id="SSF82693">
    <property type="entry name" value="Multidrug efflux transporter AcrB pore domain, PN1, PN2, PC1 and PC2 subdomains"/>
    <property type="match status" value="2"/>
</dbReference>
<dbReference type="SUPFAM" id="SSF82714">
    <property type="entry name" value="Multidrug efflux transporter AcrB TolC docking domain, DN and DC subdomains"/>
    <property type="match status" value="2"/>
</dbReference>
<dbReference type="PANTHER" id="PTHR32063:SF0">
    <property type="entry name" value="SWARMING MOTILITY PROTEIN SWRC"/>
    <property type="match status" value="1"/>
</dbReference>
<gene>
    <name evidence="2" type="ORF">GCM10011403_09830</name>
</gene>
<dbReference type="Pfam" id="PF00873">
    <property type="entry name" value="ACR_tran"/>
    <property type="match status" value="1"/>
</dbReference>
<feature type="transmembrane region" description="Helical" evidence="1">
    <location>
        <begin position="456"/>
        <end position="479"/>
    </location>
</feature>
<dbReference type="GO" id="GO:0042910">
    <property type="term" value="F:xenobiotic transmembrane transporter activity"/>
    <property type="evidence" value="ECO:0007669"/>
    <property type="project" value="TreeGrafter"/>
</dbReference>
<accession>A0A917GRT4</accession>
<feature type="transmembrane region" description="Helical" evidence="1">
    <location>
        <begin position="358"/>
        <end position="379"/>
    </location>
</feature>
<protein>
    <submittedName>
        <fullName evidence="2">Multidrug resistance protein</fullName>
    </submittedName>
</protein>
<dbReference type="OrthoDB" id="5287122at2"/>
<dbReference type="Gene3D" id="3.30.70.1440">
    <property type="entry name" value="Multidrug efflux transporter AcrB pore domain"/>
    <property type="match status" value="1"/>
</dbReference>
<keyword evidence="1" id="KW-0812">Transmembrane</keyword>
<dbReference type="Gene3D" id="3.30.70.1430">
    <property type="entry name" value="Multidrug efflux transporter AcrB pore domain"/>
    <property type="match status" value="2"/>
</dbReference>
<feature type="transmembrane region" description="Helical" evidence="1">
    <location>
        <begin position="890"/>
        <end position="910"/>
    </location>
</feature>
<feature type="transmembrane region" description="Helical" evidence="1">
    <location>
        <begin position="428"/>
        <end position="450"/>
    </location>
</feature>
<dbReference type="Gene3D" id="3.30.70.1320">
    <property type="entry name" value="Multidrug efflux transporter AcrB pore domain like"/>
    <property type="match status" value="1"/>
</dbReference>
<reference evidence="2" key="2">
    <citation type="submission" date="2020-09" db="EMBL/GenBank/DDBJ databases">
        <authorList>
            <person name="Sun Q."/>
            <person name="Zhou Y."/>
        </authorList>
    </citation>
    <scope>NUCLEOTIDE SEQUENCE</scope>
    <source>
        <strain evidence="2">CGMCC 1.15425</strain>
    </source>
</reference>
<dbReference type="RefSeq" id="WP_068812191.1">
    <property type="nucleotide sequence ID" value="NZ_BMIY01000004.1"/>
</dbReference>
<feature type="transmembrane region" description="Helical" evidence="1">
    <location>
        <begin position="965"/>
        <end position="988"/>
    </location>
</feature>
<organism evidence="2 3">
    <name type="scientific">Pseudohongiella nitratireducens</name>
    <dbReference type="NCBI Taxonomy" id="1768907"/>
    <lineage>
        <taxon>Bacteria</taxon>
        <taxon>Pseudomonadati</taxon>
        <taxon>Pseudomonadota</taxon>
        <taxon>Gammaproteobacteria</taxon>
        <taxon>Pseudomonadales</taxon>
        <taxon>Pseudohongiellaceae</taxon>
        <taxon>Pseudohongiella</taxon>
    </lineage>
</organism>
<feature type="transmembrane region" description="Helical" evidence="1">
    <location>
        <begin position="1008"/>
        <end position="1033"/>
    </location>
</feature>
<dbReference type="GO" id="GO:0005886">
    <property type="term" value="C:plasma membrane"/>
    <property type="evidence" value="ECO:0007669"/>
    <property type="project" value="TreeGrafter"/>
</dbReference>
<feature type="transmembrane region" description="Helical" evidence="1">
    <location>
        <begin position="12"/>
        <end position="32"/>
    </location>
</feature>
<feature type="transmembrane region" description="Helical" evidence="1">
    <location>
        <begin position="861"/>
        <end position="883"/>
    </location>
</feature>
<feature type="transmembrane region" description="Helical" evidence="1">
    <location>
        <begin position="385"/>
        <end position="407"/>
    </location>
</feature>
<feature type="transmembrane region" description="Helical" evidence="1">
    <location>
        <begin position="529"/>
        <end position="549"/>
    </location>
</feature>
<dbReference type="SUPFAM" id="SSF82866">
    <property type="entry name" value="Multidrug efflux transporter AcrB transmembrane domain"/>
    <property type="match status" value="2"/>
</dbReference>
<dbReference type="AlphaFoldDB" id="A0A917GRT4"/>
<evidence type="ECO:0000256" key="1">
    <source>
        <dbReference type="SAM" id="Phobius"/>
    </source>
</evidence>